<dbReference type="CDD" id="cd13962">
    <property type="entry name" value="PT_UbiA_UBIAD1"/>
    <property type="match status" value="1"/>
</dbReference>
<evidence type="ECO:0000313" key="9">
    <source>
        <dbReference type="EMBL" id="KRN57249.1"/>
    </source>
</evidence>
<dbReference type="Proteomes" id="UP000051658">
    <property type="component" value="Unassembled WGS sequence"/>
</dbReference>
<dbReference type="PIRSF" id="PIRSF005355">
    <property type="entry name" value="UBIAD1"/>
    <property type="match status" value="1"/>
</dbReference>
<dbReference type="InterPro" id="IPR026046">
    <property type="entry name" value="UBIAD1"/>
</dbReference>
<feature type="transmembrane region" description="Helical" evidence="8">
    <location>
        <begin position="230"/>
        <end position="259"/>
    </location>
</feature>
<dbReference type="Gene3D" id="1.10.357.140">
    <property type="entry name" value="UbiA prenyltransferase"/>
    <property type="match status" value="1"/>
</dbReference>
<evidence type="ECO:0000256" key="6">
    <source>
        <dbReference type="ARBA" id="ARBA00022989"/>
    </source>
</evidence>
<name>A0A0R2HX47_CARDV</name>
<dbReference type="PANTHER" id="PTHR13929:SF0">
    <property type="entry name" value="UBIA PRENYLTRANSFERASE DOMAIN-CONTAINING PROTEIN 1"/>
    <property type="match status" value="1"/>
</dbReference>
<dbReference type="NCBIfam" id="NF004752">
    <property type="entry name" value="PRK06080.1-4"/>
    <property type="match status" value="1"/>
</dbReference>
<proteinExistence type="predicted"/>
<keyword evidence="10" id="KW-1185">Reference proteome</keyword>
<evidence type="ECO:0000256" key="3">
    <source>
        <dbReference type="ARBA" id="ARBA00022428"/>
    </source>
</evidence>
<keyword evidence="7 8" id="KW-0472">Membrane</keyword>
<gene>
    <name evidence="9" type="ORF">IV74_GL000230</name>
</gene>
<keyword evidence="3" id="KW-0474">Menaquinone biosynthesis</keyword>
<dbReference type="GO" id="GO:0009234">
    <property type="term" value="P:menaquinone biosynthetic process"/>
    <property type="evidence" value="ECO:0007669"/>
    <property type="project" value="UniProtKB-UniPathway"/>
</dbReference>
<dbReference type="PANTHER" id="PTHR13929">
    <property type="entry name" value="1,4-DIHYDROXY-2-NAPHTHOATE OCTAPRENYLTRANSFERASE"/>
    <property type="match status" value="1"/>
</dbReference>
<reference evidence="9 10" key="1">
    <citation type="journal article" date="2015" name="Genome Announc.">
        <title>Expanding the biotechnology potential of lactobacilli through comparative genomics of 213 strains and associated genera.</title>
        <authorList>
            <person name="Sun Z."/>
            <person name="Harris H.M."/>
            <person name="McCann A."/>
            <person name="Guo C."/>
            <person name="Argimon S."/>
            <person name="Zhang W."/>
            <person name="Yang X."/>
            <person name="Jeffery I.B."/>
            <person name="Cooney J.C."/>
            <person name="Kagawa T.F."/>
            <person name="Liu W."/>
            <person name="Song Y."/>
            <person name="Salvetti E."/>
            <person name="Wrobel A."/>
            <person name="Rasinkangas P."/>
            <person name="Parkhill J."/>
            <person name="Rea M.C."/>
            <person name="O'Sullivan O."/>
            <person name="Ritari J."/>
            <person name="Douillard F.P."/>
            <person name="Paul Ross R."/>
            <person name="Yang R."/>
            <person name="Briner A.E."/>
            <person name="Felis G.E."/>
            <person name="de Vos W.M."/>
            <person name="Barrangou R."/>
            <person name="Klaenhammer T.R."/>
            <person name="Caufield P.W."/>
            <person name="Cui Y."/>
            <person name="Zhang H."/>
            <person name="O'Toole P.W."/>
        </authorList>
    </citation>
    <scope>NUCLEOTIDE SEQUENCE [LARGE SCALE GENOMIC DNA]</scope>
    <source>
        <strain evidence="9 10">DSM 20623</strain>
    </source>
</reference>
<keyword evidence="5 8" id="KW-0812">Transmembrane</keyword>
<dbReference type="UniPathway" id="UPA00079"/>
<feature type="transmembrane region" description="Helical" evidence="8">
    <location>
        <begin position="15"/>
        <end position="34"/>
    </location>
</feature>
<dbReference type="PATRIC" id="fig|1449336.4.peg.233"/>
<sequence>MGYMKFKTFLELVEIQAKTASILPYFMGIIYAWYHYQELHLLNLLLFFIAMFLFNMAVDAIDNYMDYKKASKEHNYREEVNIIGRENIPIQLVGTLIVIMVVISAGLGLYLVKQTGWPLLYMGLYCYFIGIFYSSGPKPISSMPLGEVFSGFTMGFMIYLISIYVNAYNVMTFDSQTFFIILFASIPNMFAIANLMLANNICDLEEDVTNKRFTLPYYLGKANALKLFKWLYILAFVSLIISVYVGIYPKMMLVTLLAIPFVNKNVTKFLHVQDKRKTFVCAVQNLALMTTLQVVTFLIGIWVNF</sequence>
<organism evidence="9 10">
    <name type="scientific">Carnobacterium divergens DSM 20623</name>
    <dbReference type="NCBI Taxonomy" id="1449336"/>
    <lineage>
        <taxon>Bacteria</taxon>
        <taxon>Bacillati</taxon>
        <taxon>Bacillota</taxon>
        <taxon>Bacilli</taxon>
        <taxon>Lactobacillales</taxon>
        <taxon>Carnobacteriaceae</taxon>
        <taxon>Carnobacterium</taxon>
    </lineage>
</organism>
<evidence type="ECO:0000256" key="2">
    <source>
        <dbReference type="ARBA" id="ARBA00004863"/>
    </source>
</evidence>
<feature type="transmembrane region" description="Helical" evidence="8">
    <location>
        <begin position="119"/>
        <end position="136"/>
    </location>
</feature>
<evidence type="ECO:0000256" key="7">
    <source>
        <dbReference type="ARBA" id="ARBA00023136"/>
    </source>
</evidence>
<dbReference type="InterPro" id="IPR000537">
    <property type="entry name" value="UbiA_prenyltransferase"/>
</dbReference>
<dbReference type="AlphaFoldDB" id="A0A0R2HX47"/>
<dbReference type="eggNOG" id="COG1575">
    <property type="taxonomic scope" value="Bacteria"/>
</dbReference>
<comment type="caution">
    <text evidence="9">The sequence shown here is derived from an EMBL/GenBank/DDBJ whole genome shotgun (WGS) entry which is preliminary data.</text>
</comment>
<dbReference type="Pfam" id="PF01040">
    <property type="entry name" value="UbiA"/>
    <property type="match status" value="1"/>
</dbReference>
<dbReference type="EMBL" id="JQBS01000007">
    <property type="protein sequence ID" value="KRN57249.1"/>
    <property type="molecule type" value="Genomic_DNA"/>
</dbReference>
<evidence type="ECO:0000256" key="5">
    <source>
        <dbReference type="ARBA" id="ARBA00022692"/>
    </source>
</evidence>
<evidence type="ECO:0000256" key="8">
    <source>
        <dbReference type="SAM" id="Phobius"/>
    </source>
</evidence>
<protein>
    <submittedName>
        <fullName evidence="9">1,4-dihydroxy-2-naphthoate octaprenyltransferase</fullName>
    </submittedName>
</protein>
<dbReference type="GO" id="GO:0016020">
    <property type="term" value="C:membrane"/>
    <property type="evidence" value="ECO:0007669"/>
    <property type="project" value="UniProtKB-SubCell"/>
</dbReference>
<keyword evidence="4 9" id="KW-0808">Transferase</keyword>
<keyword evidence="6 8" id="KW-1133">Transmembrane helix</keyword>
<dbReference type="GO" id="GO:0042371">
    <property type="term" value="P:vitamin K biosynthetic process"/>
    <property type="evidence" value="ECO:0007669"/>
    <property type="project" value="TreeGrafter"/>
</dbReference>
<comment type="pathway">
    <text evidence="2">Quinol/quinone metabolism; menaquinone biosynthesis.</text>
</comment>
<feature type="transmembrane region" description="Helical" evidence="8">
    <location>
        <begin position="177"/>
        <end position="197"/>
    </location>
</feature>
<evidence type="ECO:0000256" key="4">
    <source>
        <dbReference type="ARBA" id="ARBA00022679"/>
    </source>
</evidence>
<feature type="transmembrane region" description="Helical" evidence="8">
    <location>
        <begin position="88"/>
        <end position="112"/>
    </location>
</feature>
<feature type="transmembrane region" description="Helical" evidence="8">
    <location>
        <begin position="148"/>
        <end position="165"/>
    </location>
</feature>
<evidence type="ECO:0000313" key="10">
    <source>
        <dbReference type="Proteomes" id="UP000051658"/>
    </source>
</evidence>
<feature type="transmembrane region" description="Helical" evidence="8">
    <location>
        <begin position="279"/>
        <end position="303"/>
    </location>
</feature>
<evidence type="ECO:0000256" key="1">
    <source>
        <dbReference type="ARBA" id="ARBA00004141"/>
    </source>
</evidence>
<accession>A0A0R2HX47</accession>
<dbReference type="GO" id="GO:0004659">
    <property type="term" value="F:prenyltransferase activity"/>
    <property type="evidence" value="ECO:0007669"/>
    <property type="project" value="InterPro"/>
</dbReference>
<feature type="transmembrane region" description="Helical" evidence="8">
    <location>
        <begin position="41"/>
        <end position="58"/>
    </location>
</feature>
<comment type="subcellular location">
    <subcellularLocation>
        <location evidence="1">Membrane</location>
        <topology evidence="1">Multi-pass membrane protein</topology>
    </subcellularLocation>
</comment>
<dbReference type="InterPro" id="IPR044878">
    <property type="entry name" value="UbiA_sf"/>
</dbReference>